<evidence type="ECO:0000313" key="1">
    <source>
        <dbReference type="EMBL" id="AKJ64842.1"/>
    </source>
</evidence>
<gene>
    <name evidence="1" type="ORF">L21SP4_01599</name>
</gene>
<dbReference type="Proteomes" id="UP000035268">
    <property type="component" value="Chromosome"/>
</dbReference>
<sequence>METKVLKPYKNTGKGILRRGLPLLLLAMLAATAYAHKPLMMIEDHENGTFTVTVGFSDGESGAGAPILLKSKTNGEVLWKGSLNAEGALQCPKMMEPYVVRFVDDEPGHSVERDGIVLKAGESAPELSALASPIIPAGAADAKFGETASESSDLILHPQWTLPLKAHFTEEIKRLLADKTVSVRNVLGMVRTTSLMQCLQYHAQSKMGALVAVAEEKVKAGKRVDFELPQAGLCPGALSGFLAMDFAIRELYGDEVPLMDDLRIECKGKMGGIWDAFELILGRRLSRERGVLGPSPKAMVFFAERLSDGKRIVFTYDDDTKARLQRFFEGKTNPGTLPKDEMSQIRQGLVKDLLGRHARKDYSYFMILNGGPEKPESL</sequence>
<dbReference type="AlphaFoldDB" id="A0A0G3EHH3"/>
<name>A0A0G3EHH3_9BACT</name>
<dbReference type="SUPFAM" id="SSF143555">
    <property type="entry name" value="FwdE-like"/>
    <property type="match status" value="1"/>
</dbReference>
<organism evidence="1 2">
    <name type="scientific">Kiritimatiella glycovorans</name>
    <dbReference type="NCBI Taxonomy" id="1307763"/>
    <lineage>
        <taxon>Bacteria</taxon>
        <taxon>Pseudomonadati</taxon>
        <taxon>Kiritimatiellota</taxon>
        <taxon>Kiritimatiellia</taxon>
        <taxon>Kiritimatiellales</taxon>
        <taxon>Kiritimatiellaceae</taxon>
        <taxon>Kiritimatiella</taxon>
    </lineage>
</organism>
<dbReference type="EMBL" id="CP010904">
    <property type="protein sequence ID" value="AKJ64842.1"/>
    <property type="molecule type" value="Genomic_DNA"/>
</dbReference>
<protein>
    <submittedName>
        <fullName evidence="1">Uncharacterized protein</fullName>
    </submittedName>
</protein>
<keyword evidence="2" id="KW-1185">Reference proteome</keyword>
<evidence type="ECO:0000313" key="2">
    <source>
        <dbReference type="Proteomes" id="UP000035268"/>
    </source>
</evidence>
<accession>A0A0G3EHH3</accession>
<dbReference type="KEGG" id="vbl:L21SP4_01599"/>
<reference evidence="1 2" key="2">
    <citation type="journal article" date="2016" name="ISME J.">
        <title>Characterization of the first cultured representative of Verrucomicrobia subdivision 5 indicates the proposal of a novel phylum.</title>
        <authorList>
            <person name="Spring S."/>
            <person name="Bunk B."/>
            <person name="Sproer C."/>
            <person name="Schumann P."/>
            <person name="Rohde M."/>
            <person name="Tindall B.J."/>
            <person name="Klenk H.P."/>
        </authorList>
    </citation>
    <scope>NUCLEOTIDE SEQUENCE [LARGE SCALE GENOMIC DNA]</scope>
    <source>
        <strain evidence="1 2">L21-Fru-AB</strain>
    </source>
</reference>
<dbReference type="STRING" id="1307763.L21SP4_01599"/>
<proteinExistence type="predicted"/>
<reference evidence="2" key="1">
    <citation type="submission" date="2015-02" db="EMBL/GenBank/DDBJ databases">
        <title>Description and complete genome sequence of the first cultured representative of the subdivision 5 of the Verrucomicrobia phylum.</title>
        <authorList>
            <person name="Spring S."/>
            <person name="Bunk B."/>
            <person name="Sproer C."/>
            <person name="Klenk H.-P."/>
        </authorList>
    </citation>
    <scope>NUCLEOTIDE SEQUENCE [LARGE SCALE GENOMIC DNA]</scope>
    <source>
        <strain evidence="2">L21-Fru-AB</strain>
    </source>
</reference>